<protein>
    <submittedName>
        <fullName evidence="2">Uncharacterized protein</fullName>
    </submittedName>
</protein>
<reference evidence="2" key="2">
    <citation type="submission" date="2020-05" db="UniProtKB">
        <authorList>
            <consortium name="EnsemblMetazoa"/>
        </authorList>
    </citation>
    <scope>IDENTIFICATION</scope>
    <source>
        <strain evidence="2">IAEA</strain>
    </source>
</reference>
<evidence type="ECO:0000313" key="3">
    <source>
        <dbReference type="Proteomes" id="UP000092460"/>
    </source>
</evidence>
<accession>A0A1B0B376</accession>
<dbReference type="Proteomes" id="UP000092460">
    <property type="component" value="Unassembled WGS sequence"/>
</dbReference>
<evidence type="ECO:0000313" key="2">
    <source>
        <dbReference type="EnsemblMetazoa" id="GPPI017360-PA"/>
    </source>
</evidence>
<keyword evidence="3" id="KW-1185">Reference proteome</keyword>
<evidence type="ECO:0000256" key="1">
    <source>
        <dbReference type="SAM" id="MobiDB-lite"/>
    </source>
</evidence>
<name>A0A1B0B376_9MUSC</name>
<organism evidence="2 3">
    <name type="scientific">Glossina palpalis gambiensis</name>
    <dbReference type="NCBI Taxonomy" id="67801"/>
    <lineage>
        <taxon>Eukaryota</taxon>
        <taxon>Metazoa</taxon>
        <taxon>Ecdysozoa</taxon>
        <taxon>Arthropoda</taxon>
        <taxon>Hexapoda</taxon>
        <taxon>Insecta</taxon>
        <taxon>Pterygota</taxon>
        <taxon>Neoptera</taxon>
        <taxon>Endopterygota</taxon>
        <taxon>Diptera</taxon>
        <taxon>Brachycera</taxon>
        <taxon>Muscomorpha</taxon>
        <taxon>Hippoboscoidea</taxon>
        <taxon>Glossinidae</taxon>
        <taxon>Glossina</taxon>
    </lineage>
</organism>
<proteinExistence type="predicted"/>
<dbReference type="VEuPathDB" id="VectorBase:GPPI017360"/>
<dbReference type="AlphaFoldDB" id="A0A1B0B376"/>
<reference evidence="3" key="1">
    <citation type="submission" date="2015-01" db="EMBL/GenBank/DDBJ databases">
        <authorList>
            <person name="Aksoy S."/>
            <person name="Warren W."/>
            <person name="Wilson R.K."/>
        </authorList>
    </citation>
    <scope>NUCLEOTIDE SEQUENCE [LARGE SCALE GENOMIC DNA]</scope>
    <source>
        <strain evidence="3">IAEA</strain>
    </source>
</reference>
<feature type="region of interest" description="Disordered" evidence="1">
    <location>
        <begin position="1"/>
        <end position="23"/>
    </location>
</feature>
<dbReference type="EnsemblMetazoa" id="GPPI017360-RA">
    <property type="protein sequence ID" value="GPPI017360-PA"/>
    <property type="gene ID" value="GPPI017360"/>
</dbReference>
<dbReference type="EMBL" id="JXJN01007781">
    <property type="status" value="NOT_ANNOTATED_CDS"/>
    <property type="molecule type" value="Genomic_DNA"/>
</dbReference>
<sequence length="190" mass="20155">MRPNISTGVSAVGEQRPTSNQIPYRPNCCRSSGDMLSGTKPLGAYAVPAVDPLLPFFFVSADSLPGSKFNGLASLSRLITHSTICICISASICQAGAISTPEGAAGVLTGSSTSTHIDELHLETTSHYIRQLLSIAKAAAEGLGILKWKESTALDRDLRFRPLSVGFRHSAIEVAWNPVQRNQDAVSAAF</sequence>